<keyword evidence="9" id="KW-1185">Reference proteome</keyword>
<reference evidence="8 9" key="1">
    <citation type="journal article" date="2019" name="Plant Biotechnol. J.">
        <title>The red bayberry genome and genetic basis of sex determination.</title>
        <authorList>
            <person name="Jia H.M."/>
            <person name="Jia H.J."/>
            <person name="Cai Q.L."/>
            <person name="Wang Y."/>
            <person name="Zhao H.B."/>
            <person name="Yang W.F."/>
            <person name="Wang G.Y."/>
            <person name="Li Y.H."/>
            <person name="Zhan D.L."/>
            <person name="Shen Y.T."/>
            <person name="Niu Q.F."/>
            <person name="Chang L."/>
            <person name="Qiu J."/>
            <person name="Zhao L."/>
            <person name="Xie H.B."/>
            <person name="Fu W.Y."/>
            <person name="Jin J."/>
            <person name="Li X.W."/>
            <person name="Jiao Y."/>
            <person name="Zhou C.C."/>
            <person name="Tu T."/>
            <person name="Chai C.Y."/>
            <person name="Gao J.L."/>
            <person name="Fan L.J."/>
            <person name="van de Weg E."/>
            <person name="Wang J.Y."/>
            <person name="Gao Z.S."/>
        </authorList>
    </citation>
    <scope>NUCLEOTIDE SEQUENCE [LARGE SCALE GENOMIC DNA]</scope>
    <source>
        <tissue evidence="8">Leaves</tissue>
    </source>
</reference>
<name>A0A6A1VJL1_9ROSI</name>
<dbReference type="PANTHER" id="PTHR45631:SF202">
    <property type="entry name" value="SENESCENCE-INDUCED RECEPTOR-LIKE SERINE_THREONINE-PROTEIN KINASE"/>
    <property type="match status" value="1"/>
</dbReference>
<comment type="caution">
    <text evidence="8">The sequence shown here is derived from an EMBL/GenBank/DDBJ whole genome shotgun (WGS) entry which is preliminary data.</text>
</comment>
<keyword evidence="2" id="KW-0812">Transmembrane</keyword>
<dbReference type="AlphaFoldDB" id="A0A6A1VJL1"/>
<dbReference type="Pfam" id="PF12819">
    <property type="entry name" value="Malectin_like"/>
    <property type="match status" value="1"/>
</dbReference>
<comment type="subcellular location">
    <subcellularLocation>
        <location evidence="1">Membrane</location>
        <topology evidence="1">Single-pass membrane protein</topology>
    </subcellularLocation>
</comment>
<keyword evidence="5" id="KW-0472">Membrane</keyword>
<evidence type="ECO:0000256" key="1">
    <source>
        <dbReference type="ARBA" id="ARBA00004167"/>
    </source>
</evidence>
<evidence type="ECO:0000256" key="2">
    <source>
        <dbReference type="ARBA" id="ARBA00022692"/>
    </source>
</evidence>
<dbReference type="EMBL" id="RXIC02000023">
    <property type="protein sequence ID" value="KAB1212107.1"/>
    <property type="molecule type" value="Genomic_DNA"/>
</dbReference>
<dbReference type="GO" id="GO:0016020">
    <property type="term" value="C:membrane"/>
    <property type="evidence" value="ECO:0007669"/>
    <property type="project" value="UniProtKB-SubCell"/>
</dbReference>
<dbReference type="OrthoDB" id="2017114at2759"/>
<dbReference type="Proteomes" id="UP000516437">
    <property type="component" value="Chromosome 5"/>
</dbReference>
<protein>
    <recommendedName>
        <fullName evidence="7">Malectin-like domain-containing protein</fullName>
    </recommendedName>
</protein>
<evidence type="ECO:0000256" key="3">
    <source>
        <dbReference type="ARBA" id="ARBA00022729"/>
    </source>
</evidence>
<keyword evidence="3 6" id="KW-0732">Signal</keyword>
<organism evidence="8 9">
    <name type="scientific">Morella rubra</name>
    <name type="common">Chinese bayberry</name>
    <dbReference type="NCBI Taxonomy" id="262757"/>
    <lineage>
        <taxon>Eukaryota</taxon>
        <taxon>Viridiplantae</taxon>
        <taxon>Streptophyta</taxon>
        <taxon>Embryophyta</taxon>
        <taxon>Tracheophyta</taxon>
        <taxon>Spermatophyta</taxon>
        <taxon>Magnoliopsida</taxon>
        <taxon>eudicotyledons</taxon>
        <taxon>Gunneridae</taxon>
        <taxon>Pentapetalae</taxon>
        <taxon>rosids</taxon>
        <taxon>fabids</taxon>
        <taxon>Fagales</taxon>
        <taxon>Myricaceae</taxon>
        <taxon>Morella</taxon>
    </lineage>
</organism>
<dbReference type="InterPro" id="IPR024788">
    <property type="entry name" value="Malectin-like_Carb-bd_dom"/>
</dbReference>
<evidence type="ECO:0000256" key="6">
    <source>
        <dbReference type="SAM" id="SignalP"/>
    </source>
</evidence>
<feature type="signal peptide" evidence="6">
    <location>
        <begin position="1"/>
        <end position="28"/>
    </location>
</feature>
<dbReference type="PANTHER" id="PTHR45631">
    <property type="entry name" value="OS07G0107800 PROTEIN-RELATED"/>
    <property type="match status" value="1"/>
</dbReference>
<proteinExistence type="predicted"/>
<evidence type="ECO:0000256" key="4">
    <source>
        <dbReference type="ARBA" id="ARBA00022989"/>
    </source>
</evidence>
<gene>
    <name evidence="8" type="ORF">CJ030_MR5G001781</name>
</gene>
<keyword evidence="4" id="KW-1133">Transmembrane helix</keyword>
<evidence type="ECO:0000313" key="9">
    <source>
        <dbReference type="Proteomes" id="UP000516437"/>
    </source>
</evidence>
<feature type="chain" id="PRO_5025592759" description="Malectin-like domain-containing protein" evidence="6">
    <location>
        <begin position="29"/>
        <end position="224"/>
    </location>
</feature>
<sequence>MAVSVSKPWLLFILVIAILAVNSKLAVGDHRRTRRELAADIPGFITLSCGLPANSSFEEETSGIRYISDVTFVDTGISRSLPLEIKGNMKQYVWYLRSFPEGIRNCYTINNITRGTKYLIRAVFLYGNYDGEDKLPEFDLHLGASKWDTVKFVNAVKSVWKELIHVPSLNCIQICLVNKKLGTPFISTIELRQLQNTTYETLTGSLALRYRYDVGNTKSDQYYR</sequence>
<evidence type="ECO:0000256" key="5">
    <source>
        <dbReference type="ARBA" id="ARBA00023136"/>
    </source>
</evidence>
<evidence type="ECO:0000259" key="7">
    <source>
        <dbReference type="Pfam" id="PF12819"/>
    </source>
</evidence>
<accession>A0A6A1VJL1</accession>
<feature type="domain" description="Malectin-like" evidence="7">
    <location>
        <begin position="47"/>
        <end position="220"/>
    </location>
</feature>
<evidence type="ECO:0000313" key="8">
    <source>
        <dbReference type="EMBL" id="KAB1212107.1"/>
    </source>
</evidence>